<proteinExistence type="predicted"/>
<keyword evidence="2" id="KW-1185">Reference proteome</keyword>
<sequence length="1543" mass="176119">MDANEEADPNSPVGSVEHAHLLNSESGSDSEDDTPSPTGAVQPPNITRKAFDNIQFSQFLRDHQEKIYISSPNLIIRDQDKSMHVLVQEAESERIISSPREYQTELFERAKEKNIIAVLDTGTGKTLIAALLLRHTIEQELEDRHAGKPQRVSFFLVDKVALVVQQYEVLKSNLDHPVNRFHGDLGGSTLTQNFWEQKLEESMVIVCTAEILLSCLHHSFVKMEQINLLIFDEAHHTKKNHPYARIIKDFYASLEEKEQRRPRILGMTASPVDSKTDVTTAAAKLEGLLHCEIVTVADASVFTKSSLNRPVEDFLEYSVPPQPFETPLWQKLHKLVGHNEVFTRLFAYSRNCTAELGRWCADRVWKMCLTEQEALKMEAKTEHNFTNGKVNLPISALDAERLAVREAYELVAAHELPEPKRDLFHLSTKVEALIRALREHLDSDQNKCIVFVEQRLTAMLLADLMKQPTIGVLDIKFGTLLGASSSSSKETVMSLKEQFVTMHRFRHGELNCIFATSVGEEGIDIPDCNIIIRFNLCKTVIQYIQSRGRARRKDSKFFHMIEFSNRGQLQSIFDNEDSEARLRNFYNTLSEDRLLTGNDYNIDYFLAKERSHRSYTVPSTRAKLTYKISLNILANFISTLPRPLDTVYTADYVVHHVGREFECEVILPDTSPIKSVIGRRATSKQVAKCSAAFEMCLELRKKKYLDDHLQSTFARKLPSMRNAHLAISSKKRAEYPMRTKPSLWESRGMPTRLFLTVLKMSSPEVLDRSSRPLAILTRHPLPQIAKFPLFFSRQRTSDVDCVPLQSAIDVTLAEAEQLNNFSLRIFDDIFSKEYSPDLENMPYFLAPLQHAHNFDFTSIADDTRALVDWNCLSELQNAARCLEWEGQPDEFFKDRFVVDPHDGSRKFYTVCRRPDLKPTDLEPPDAPSAKSSRKAQKKQSAPDNIWNYSISLWSRARSKLTVRHDLPVVEAEYIPIRRNLLDELDKSHDIERKCFLVFATLKLSPLPVDIVTMAYNLPAIIYRLETNLIVLDACKSLSLDIRSDLALEAMTKDSENTEEHSEEKINFQRGMGKNYERLEFLGDSFLKMSTTISLFTRIPDANEFQYHVDRMLLICNKNLFNSALELKLEESIRSKGFNRRIWYPDGLELLRGKKNTSILGKKGVGKGVHQLADKSIADVCEALIGASYLTTYDYEHSNFDLAIQAVTKFVNHANHKMMKYGDYYAAYQIPEWQSAESTAVQREVARQVEEKLGYKFTYPRLLRSAFTHPSYGTIYERIPNYQRLEFLGDAILDMVCVDFLFHRYPSADPQWLTEHKMAMVSNQFLGCLCVSLNLQTHMLSMTGGLQKEIAEYVAAITEARARAEEEAESANLGRASYARNFWVEVQKPPKALPDIVESYVGALFVDSRYDYGAVRRFFEAHVQPYFEDMHIYDTFANRHPVTFLANMLQLHFRCADWRLLVQEIAVEGMPLSHPQVLCGVMVHGKVREHATAASGRYAKIAAAKKVVAVLQGMSVEEFKREFGCKCSPEEAKASDPLAHATAV</sequence>
<evidence type="ECO:0000313" key="1">
    <source>
        <dbReference type="EMBL" id="KAI6086163.1"/>
    </source>
</evidence>
<reference evidence="1 2" key="1">
    <citation type="journal article" date="2022" name="New Phytol.">
        <title>Ecological generalism drives hyperdiversity of secondary metabolite gene clusters in xylarialean endophytes.</title>
        <authorList>
            <person name="Franco M.E.E."/>
            <person name="Wisecaver J.H."/>
            <person name="Arnold A.E."/>
            <person name="Ju Y.M."/>
            <person name="Slot J.C."/>
            <person name="Ahrendt S."/>
            <person name="Moore L.P."/>
            <person name="Eastman K.E."/>
            <person name="Scott K."/>
            <person name="Konkel Z."/>
            <person name="Mondo S.J."/>
            <person name="Kuo A."/>
            <person name="Hayes R.D."/>
            <person name="Haridas S."/>
            <person name="Andreopoulos B."/>
            <person name="Riley R."/>
            <person name="LaButti K."/>
            <person name="Pangilinan J."/>
            <person name="Lipzen A."/>
            <person name="Amirebrahimi M."/>
            <person name="Yan J."/>
            <person name="Adam C."/>
            <person name="Keymanesh K."/>
            <person name="Ng V."/>
            <person name="Louie K."/>
            <person name="Northen T."/>
            <person name="Drula E."/>
            <person name="Henrissat B."/>
            <person name="Hsieh H.M."/>
            <person name="Youens-Clark K."/>
            <person name="Lutzoni F."/>
            <person name="Miadlikowska J."/>
            <person name="Eastwood D.C."/>
            <person name="Hamelin R.C."/>
            <person name="Grigoriev I.V."/>
            <person name="U'Ren J.M."/>
        </authorList>
    </citation>
    <scope>NUCLEOTIDE SEQUENCE [LARGE SCALE GENOMIC DNA]</scope>
    <source>
        <strain evidence="1 2">ER1909</strain>
    </source>
</reference>
<evidence type="ECO:0000313" key="2">
    <source>
        <dbReference type="Proteomes" id="UP001497680"/>
    </source>
</evidence>
<dbReference type="Proteomes" id="UP001497680">
    <property type="component" value="Unassembled WGS sequence"/>
</dbReference>
<gene>
    <name evidence="1" type="ORF">F4821DRAFT_260249</name>
</gene>
<protein>
    <submittedName>
        <fullName evidence="1">Uncharacterized protein</fullName>
    </submittedName>
</protein>
<comment type="caution">
    <text evidence="1">The sequence shown here is derived from an EMBL/GenBank/DDBJ whole genome shotgun (WGS) entry which is preliminary data.</text>
</comment>
<dbReference type="EMBL" id="MU394318">
    <property type="protein sequence ID" value="KAI6086163.1"/>
    <property type="molecule type" value="Genomic_DNA"/>
</dbReference>
<accession>A0ACC0D0I9</accession>
<name>A0ACC0D0I9_9PEZI</name>
<organism evidence="1 2">
    <name type="scientific">Hypoxylon rubiginosum</name>
    <dbReference type="NCBI Taxonomy" id="110542"/>
    <lineage>
        <taxon>Eukaryota</taxon>
        <taxon>Fungi</taxon>
        <taxon>Dikarya</taxon>
        <taxon>Ascomycota</taxon>
        <taxon>Pezizomycotina</taxon>
        <taxon>Sordariomycetes</taxon>
        <taxon>Xylariomycetidae</taxon>
        <taxon>Xylariales</taxon>
        <taxon>Hypoxylaceae</taxon>
        <taxon>Hypoxylon</taxon>
    </lineage>
</organism>